<dbReference type="Pfam" id="PF05016">
    <property type="entry name" value="ParE_toxin"/>
    <property type="match status" value="1"/>
</dbReference>
<keyword evidence="1" id="KW-1277">Toxin-antitoxin system</keyword>
<dbReference type="EMBL" id="CP036275">
    <property type="protein sequence ID" value="QDU38621.1"/>
    <property type="molecule type" value="Genomic_DNA"/>
</dbReference>
<dbReference type="OrthoDB" id="286630at2"/>
<keyword evidence="3" id="KW-1185">Reference proteome</keyword>
<organism evidence="2 3">
    <name type="scientific">Maioricimonas rarisocia</name>
    <dbReference type="NCBI Taxonomy" id="2528026"/>
    <lineage>
        <taxon>Bacteria</taxon>
        <taxon>Pseudomonadati</taxon>
        <taxon>Planctomycetota</taxon>
        <taxon>Planctomycetia</taxon>
        <taxon>Planctomycetales</taxon>
        <taxon>Planctomycetaceae</taxon>
        <taxon>Maioricimonas</taxon>
    </lineage>
</organism>
<evidence type="ECO:0000256" key="1">
    <source>
        <dbReference type="ARBA" id="ARBA00022649"/>
    </source>
</evidence>
<dbReference type="Gene3D" id="3.30.2310.20">
    <property type="entry name" value="RelE-like"/>
    <property type="match status" value="1"/>
</dbReference>
<sequence length="105" mass="12248">MRILPRAERDLELIFEYIRERSASGAEHWWEAFCDAAESADRNPHQYPRAPESNSAKLPLRQFLFRTRRGRTYRAIYTIVDEEVYILRVRGPGQPPLAEDEIGGT</sequence>
<evidence type="ECO:0000313" key="2">
    <source>
        <dbReference type="EMBL" id="QDU38621.1"/>
    </source>
</evidence>
<dbReference type="InterPro" id="IPR035093">
    <property type="entry name" value="RelE/ParE_toxin_dom_sf"/>
</dbReference>
<dbReference type="AlphaFoldDB" id="A0A517Z860"/>
<protein>
    <submittedName>
        <fullName evidence="2">Plasmid stabilization system protein</fullName>
    </submittedName>
</protein>
<reference evidence="2 3" key="1">
    <citation type="submission" date="2019-02" db="EMBL/GenBank/DDBJ databases">
        <title>Deep-cultivation of Planctomycetes and their phenomic and genomic characterization uncovers novel biology.</title>
        <authorList>
            <person name="Wiegand S."/>
            <person name="Jogler M."/>
            <person name="Boedeker C."/>
            <person name="Pinto D."/>
            <person name="Vollmers J."/>
            <person name="Rivas-Marin E."/>
            <person name="Kohn T."/>
            <person name="Peeters S.H."/>
            <person name="Heuer A."/>
            <person name="Rast P."/>
            <person name="Oberbeckmann S."/>
            <person name="Bunk B."/>
            <person name="Jeske O."/>
            <person name="Meyerdierks A."/>
            <person name="Storesund J.E."/>
            <person name="Kallscheuer N."/>
            <person name="Luecker S."/>
            <person name="Lage O.M."/>
            <person name="Pohl T."/>
            <person name="Merkel B.J."/>
            <person name="Hornburger P."/>
            <person name="Mueller R.-W."/>
            <person name="Bruemmer F."/>
            <person name="Labrenz M."/>
            <person name="Spormann A.M."/>
            <person name="Op den Camp H."/>
            <person name="Overmann J."/>
            <person name="Amann R."/>
            <person name="Jetten M.S.M."/>
            <person name="Mascher T."/>
            <person name="Medema M.H."/>
            <person name="Devos D.P."/>
            <person name="Kaster A.-K."/>
            <person name="Ovreas L."/>
            <person name="Rohde M."/>
            <person name="Galperin M.Y."/>
            <person name="Jogler C."/>
        </authorList>
    </citation>
    <scope>NUCLEOTIDE SEQUENCE [LARGE SCALE GENOMIC DNA]</scope>
    <source>
        <strain evidence="2 3">Mal4</strain>
    </source>
</reference>
<dbReference type="InterPro" id="IPR007712">
    <property type="entry name" value="RelE/ParE_toxin"/>
</dbReference>
<name>A0A517Z860_9PLAN</name>
<evidence type="ECO:0000313" key="3">
    <source>
        <dbReference type="Proteomes" id="UP000320496"/>
    </source>
</evidence>
<dbReference type="KEGG" id="mri:Mal4_29500"/>
<dbReference type="RefSeq" id="WP_145369884.1">
    <property type="nucleotide sequence ID" value="NZ_CP036275.1"/>
</dbReference>
<dbReference type="Proteomes" id="UP000320496">
    <property type="component" value="Chromosome"/>
</dbReference>
<proteinExistence type="predicted"/>
<gene>
    <name evidence="2" type="ORF">Mal4_29500</name>
</gene>
<accession>A0A517Z860</accession>